<dbReference type="EMBL" id="MU005960">
    <property type="protein sequence ID" value="KAF2863557.1"/>
    <property type="molecule type" value="Genomic_DNA"/>
</dbReference>
<keyword evidence="2" id="KW-1185">Reference proteome</keyword>
<dbReference type="OrthoDB" id="3894609at2759"/>
<evidence type="ECO:0000313" key="1">
    <source>
        <dbReference type="EMBL" id="KAF2863557.1"/>
    </source>
</evidence>
<dbReference type="Proteomes" id="UP000799421">
    <property type="component" value="Unassembled WGS sequence"/>
</dbReference>
<proteinExistence type="predicted"/>
<evidence type="ECO:0008006" key="3">
    <source>
        <dbReference type="Google" id="ProtNLM"/>
    </source>
</evidence>
<name>A0A6A7C8J0_9PEZI</name>
<accession>A0A6A7C8J0</accession>
<sequence length="146" mass="16248">MAFSNFRRTPCQFIFLTATLPPSMWASSSLFNHLSGTETVVRAPSNRLNTRYTIQRISGSFLDSVVRTACDAWSPDLTMEGKAILFAWTVEDAKVIPSMLCPTLPAAETILSAVKSFKIGSWTPTAFHRRDNYAGRRLLHPPAARL</sequence>
<protein>
    <recommendedName>
        <fullName evidence="3">Helicase ATP-binding domain-containing protein</fullName>
    </recommendedName>
</protein>
<organism evidence="1 2">
    <name type="scientific">Piedraia hortae CBS 480.64</name>
    <dbReference type="NCBI Taxonomy" id="1314780"/>
    <lineage>
        <taxon>Eukaryota</taxon>
        <taxon>Fungi</taxon>
        <taxon>Dikarya</taxon>
        <taxon>Ascomycota</taxon>
        <taxon>Pezizomycotina</taxon>
        <taxon>Dothideomycetes</taxon>
        <taxon>Dothideomycetidae</taxon>
        <taxon>Capnodiales</taxon>
        <taxon>Piedraiaceae</taxon>
        <taxon>Piedraia</taxon>
    </lineage>
</organism>
<dbReference type="AlphaFoldDB" id="A0A6A7C8J0"/>
<evidence type="ECO:0000313" key="2">
    <source>
        <dbReference type="Proteomes" id="UP000799421"/>
    </source>
</evidence>
<gene>
    <name evidence="1" type="ORF">K470DRAFT_104340</name>
</gene>
<reference evidence="1" key="1">
    <citation type="journal article" date="2020" name="Stud. Mycol.">
        <title>101 Dothideomycetes genomes: a test case for predicting lifestyles and emergence of pathogens.</title>
        <authorList>
            <person name="Haridas S."/>
            <person name="Albert R."/>
            <person name="Binder M."/>
            <person name="Bloem J."/>
            <person name="Labutti K."/>
            <person name="Salamov A."/>
            <person name="Andreopoulos B."/>
            <person name="Baker S."/>
            <person name="Barry K."/>
            <person name="Bills G."/>
            <person name="Bluhm B."/>
            <person name="Cannon C."/>
            <person name="Castanera R."/>
            <person name="Culley D."/>
            <person name="Daum C."/>
            <person name="Ezra D."/>
            <person name="Gonzalez J."/>
            <person name="Henrissat B."/>
            <person name="Kuo A."/>
            <person name="Liang C."/>
            <person name="Lipzen A."/>
            <person name="Lutzoni F."/>
            <person name="Magnuson J."/>
            <person name="Mondo S."/>
            <person name="Nolan M."/>
            <person name="Ohm R."/>
            <person name="Pangilinan J."/>
            <person name="Park H.-J."/>
            <person name="Ramirez L."/>
            <person name="Alfaro M."/>
            <person name="Sun H."/>
            <person name="Tritt A."/>
            <person name="Yoshinaga Y."/>
            <person name="Zwiers L.-H."/>
            <person name="Turgeon B."/>
            <person name="Goodwin S."/>
            <person name="Spatafora J."/>
            <person name="Crous P."/>
            <person name="Grigoriev I."/>
        </authorList>
    </citation>
    <scope>NUCLEOTIDE SEQUENCE</scope>
    <source>
        <strain evidence="1">CBS 480.64</strain>
    </source>
</reference>